<dbReference type="GeneID" id="63459971"/>
<evidence type="ECO:0000313" key="5">
    <source>
        <dbReference type="Proteomes" id="UP000242637"/>
    </source>
</evidence>
<dbReference type="OrthoDB" id="9803529at2"/>
<reference evidence="4 5" key="1">
    <citation type="submission" date="2017-06" db="EMBL/GenBank/DDBJ databases">
        <authorList>
            <consortium name="Pathogen Informatics"/>
        </authorList>
    </citation>
    <scope>NUCLEOTIDE SEQUENCE [LARGE SCALE GENOMIC DNA]</scope>
    <source>
        <strain evidence="4 5">NCTC13039</strain>
    </source>
</reference>
<dbReference type="KEGG" id="dco:SAMEA4475696_1777"/>
<dbReference type="Proteomes" id="UP000242637">
    <property type="component" value="Chromosome 1"/>
</dbReference>
<comment type="similarity">
    <text evidence="1">Belongs to the iron-sulfur cluster assembly SufBD family.</text>
</comment>
<dbReference type="RefSeq" id="WP_034400368.1">
    <property type="nucleotide sequence ID" value="NZ_JAAFNI010000001.1"/>
</dbReference>
<gene>
    <name evidence="4" type="primary">sufD</name>
    <name evidence="4" type="ORF">SAMEA4475696_01777</name>
</gene>
<dbReference type="InterPro" id="IPR037284">
    <property type="entry name" value="SUF_FeS_clus_asmbl_SufBD_sf"/>
</dbReference>
<proteinExistence type="inferred from homology"/>
<organism evidence="4 5">
    <name type="scientific">Dermatophilus congolensis</name>
    <dbReference type="NCBI Taxonomy" id="1863"/>
    <lineage>
        <taxon>Bacteria</taxon>
        <taxon>Bacillati</taxon>
        <taxon>Actinomycetota</taxon>
        <taxon>Actinomycetes</taxon>
        <taxon>Micrococcales</taxon>
        <taxon>Dermatophilaceae</taxon>
        <taxon>Dermatophilus</taxon>
    </lineage>
</organism>
<dbReference type="InterPro" id="IPR011542">
    <property type="entry name" value="SUF_FeS_clus_asmbl_SufD"/>
</dbReference>
<accession>A0A239VNQ1</accession>
<sequence>MPLVTPETVTPSTGQGFVPEQSRAERTRSFTPSDFSVPHGREEDWRFTPVDRLGDFFAEGETCAPPQVPADLPEGVIASIVTLEEARELGAQPGGDRAAAVTAARAGAVLRIDIPADADVTEPIRVPTVGQGQAVFSHLLVTAGRHSRARLVLRHTGSARLGSLVSIVTDDGADLSVVSLQEWDDDAVHLAQHDVVVGRDASVRHIAVSLSGKIVRVNTNATYAGTGGRFEGLGVYFADAGQHLEHRLYVDHSEPHCYSNVEYKGALQGEEAHTVWVGDVLIRAAAEGTETYEMNRNLVLTDGPRADSVPNLEIETGEIVGAGHASTTGRFDDEQLFYLMSRGVGEDEARRMIVHAFFAEVIKKIGIDEVVDRLTAAIEVELEASARIKAEQESQA</sequence>
<feature type="region of interest" description="Disordered" evidence="2">
    <location>
        <begin position="1"/>
        <end position="41"/>
    </location>
</feature>
<evidence type="ECO:0000259" key="3">
    <source>
        <dbReference type="Pfam" id="PF01458"/>
    </source>
</evidence>
<evidence type="ECO:0000256" key="2">
    <source>
        <dbReference type="SAM" id="MobiDB-lite"/>
    </source>
</evidence>
<evidence type="ECO:0000256" key="1">
    <source>
        <dbReference type="ARBA" id="ARBA00043967"/>
    </source>
</evidence>
<dbReference type="GO" id="GO:0016226">
    <property type="term" value="P:iron-sulfur cluster assembly"/>
    <property type="evidence" value="ECO:0007669"/>
    <property type="project" value="InterPro"/>
</dbReference>
<dbReference type="PANTHER" id="PTHR43575">
    <property type="entry name" value="PROTEIN ABCI7, CHLOROPLASTIC"/>
    <property type="match status" value="1"/>
</dbReference>
<dbReference type="AlphaFoldDB" id="A0A239VNQ1"/>
<dbReference type="EMBL" id="LT906453">
    <property type="protein sequence ID" value="SNV23274.1"/>
    <property type="molecule type" value="Genomic_DNA"/>
</dbReference>
<keyword evidence="5" id="KW-1185">Reference proteome</keyword>
<feature type="domain" description="SUF system FeS cluster assembly SufBD core" evidence="3">
    <location>
        <begin position="130"/>
        <end position="357"/>
    </location>
</feature>
<evidence type="ECO:0000313" key="4">
    <source>
        <dbReference type="EMBL" id="SNV23274.1"/>
    </source>
</evidence>
<dbReference type="NCBIfam" id="TIGR01981">
    <property type="entry name" value="sufD"/>
    <property type="match status" value="1"/>
</dbReference>
<dbReference type="InterPro" id="IPR055346">
    <property type="entry name" value="Fe-S_cluster_assembly_SufBD"/>
</dbReference>
<dbReference type="STRING" id="1121387.GCA_000429885_00146"/>
<dbReference type="PANTHER" id="PTHR43575:SF1">
    <property type="entry name" value="PROTEIN ABCI7, CHLOROPLASTIC"/>
    <property type="match status" value="1"/>
</dbReference>
<name>A0A239VNQ1_9MICO</name>
<dbReference type="Pfam" id="PF01458">
    <property type="entry name" value="SUFBD_core"/>
    <property type="match status" value="1"/>
</dbReference>
<dbReference type="InterPro" id="IPR000825">
    <property type="entry name" value="SUF_FeS_clus_asmbl_SufBD_core"/>
</dbReference>
<protein>
    <submittedName>
        <fullName evidence="4">FeS cluster assembly protein sufD</fullName>
    </submittedName>
</protein>
<dbReference type="SUPFAM" id="SSF101960">
    <property type="entry name" value="Stabilizer of iron transporter SufD"/>
    <property type="match status" value="1"/>
</dbReference>